<protein>
    <submittedName>
        <fullName evidence="5">LysM peptidoglycan-binding domain-containing protein</fullName>
    </submittedName>
</protein>
<feature type="chain" id="PRO_5032694511" evidence="3">
    <location>
        <begin position="21"/>
        <end position="554"/>
    </location>
</feature>
<keyword evidence="3" id="KW-0732">Signal</keyword>
<evidence type="ECO:0000259" key="4">
    <source>
        <dbReference type="PROSITE" id="PS51782"/>
    </source>
</evidence>
<feature type="domain" description="LysM" evidence="4">
    <location>
        <begin position="502"/>
        <end position="545"/>
    </location>
</feature>
<dbReference type="InterPro" id="IPR023346">
    <property type="entry name" value="Lysozyme-like_dom_sf"/>
</dbReference>
<dbReference type="CDD" id="cd00118">
    <property type="entry name" value="LysM"/>
    <property type="match status" value="3"/>
</dbReference>
<feature type="region of interest" description="Disordered" evidence="2">
    <location>
        <begin position="24"/>
        <end position="80"/>
    </location>
</feature>
<reference evidence="5" key="1">
    <citation type="journal article" date="2020" name="mSystems">
        <title>Genome- and Community-Level Interaction Insights into Carbon Utilization and Element Cycling Functions of Hydrothermarchaeota in Hydrothermal Sediment.</title>
        <authorList>
            <person name="Zhou Z."/>
            <person name="Liu Y."/>
            <person name="Xu W."/>
            <person name="Pan J."/>
            <person name="Luo Z.H."/>
            <person name="Li M."/>
        </authorList>
    </citation>
    <scope>NUCLEOTIDE SEQUENCE [LARGE SCALE GENOMIC DNA]</scope>
    <source>
        <strain evidence="5">HyVt-443</strain>
    </source>
</reference>
<dbReference type="SMART" id="SM00257">
    <property type="entry name" value="LysM"/>
    <property type="match status" value="3"/>
</dbReference>
<gene>
    <name evidence="5" type="ORF">ENI96_15260</name>
</gene>
<evidence type="ECO:0000256" key="2">
    <source>
        <dbReference type="SAM" id="MobiDB-lite"/>
    </source>
</evidence>
<dbReference type="FunFam" id="1.10.530.10:FF:000004">
    <property type="entry name" value="Membrane-bound lytic murein transglycosylase D"/>
    <property type="match status" value="1"/>
</dbReference>
<sequence length="554" mass="62958">MPLPRISSILLSGLILTTLAGCSGMPQTRSESQPAAVPDTAPGPQRETPERPRASALAHRTVEPAQAEPEPSSQEAEPAPPADLWQRLRQGFSLPMTDDPRVAAQIEWYRNHPEYLQRVEQRARPYLFFITEELERRRMPTELALLPIVESAYQPFAYSPGRAAGLWQFIPSTGRMFGLKQNWWYDGRRDVVAATRAALDYLQQLADRFDGDWELALAAYNSGAGTVGKAIRRNRKKGRPTDFWSLRLPRETRDYVPRLLAIAAVVREPERYGITLEEMPNEPYFASIDTQAQLDLALAAEMAGISIDELYRLNPGFNRWATDPEGPHHINLPVTAVERFSEQLARLDPEQRLRWTRYRIRKGDSLGGIARRHGTTVAVLQQVNHLKGSRIRAGRHLLIPLSSKPADHYVLSEDERRKRLQNTSRQGTRVTHRVRRGDTLWDLSRRYGVSHKRLAAWNGISPRDTLRPGQTLVVWVQTQGGSRRAPLTAPDTRSPVNTQSSLYYRVRKGDSLSRIAQRFNTTVADLRRWNSLPGKYLQPGQKIRVYLDVAEQSL</sequence>
<dbReference type="Pfam" id="PF01476">
    <property type="entry name" value="LysM"/>
    <property type="match status" value="3"/>
</dbReference>
<dbReference type="PROSITE" id="PS51257">
    <property type="entry name" value="PROKAR_LIPOPROTEIN"/>
    <property type="match status" value="1"/>
</dbReference>
<name>A0A831WBY7_9GAMM</name>
<comment type="similarity">
    <text evidence="1">Belongs to the transglycosylase Slt family.</text>
</comment>
<dbReference type="InterPro" id="IPR018392">
    <property type="entry name" value="LysM"/>
</dbReference>
<dbReference type="InterPro" id="IPR000189">
    <property type="entry name" value="Transglyc_AS"/>
</dbReference>
<dbReference type="Proteomes" id="UP000886251">
    <property type="component" value="Unassembled WGS sequence"/>
</dbReference>
<dbReference type="PANTHER" id="PTHR33734:SF22">
    <property type="entry name" value="MEMBRANE-BOUND LYTIC MUREIN TRANSGLYCOSYLASE D"/>
    <property type="match status" value="1"/>
</dbReference>
<dbReference type="GO" id="GO:0008932">
    <property type="term" value="F:lytic endotransglycosylase activity"/>
    <property type="evidence" value="ECO:0007669"/>
    <property type="project" value="TreeGrafter"/>
</dbReference>
<evidence type="ECO:0000256" key="3">
    <source>
        <dbReference type="SAM" id="SignalP"/>
    </source>
</evidence>
<dbReference type="Gene3D" id="3.10.350.10">
    <property type="entry name" value="LysM domain"/>
    <property type="match status" value="3"/>
</dbReference>
<dbReference type="InterPro" id="IPR008258">
    <property type="entry name" value="Transglycosylase_SLT_dom_1"/>
</dbReference>
<feature type="domain" description="LysM" evidence="4">
    <location>
        <begin position="430"/>
        <end position="474"/>
    </location>
</feature>
<accession>A0A831WBY7</accession>
<proteinExistence type="inferred from homology"/>
<dbReference type="PROSITE" id="PS51782">
    <property type="entry name" value="LYSM"/>
    <property type="match status" value="3"/>
</dbReference>
<organism evidence="5">
    <name type="scientific">Sedimenticola thiotaurini</name>
    <dbReference type="NCBI Taxonomy" id="1543721"/>
    <lineage>
        <taxon>Bacteria</taxon>
        <taxon>Pseudomonadati</taxon>
        <taxon>Pseudomonadota</taxon>
        <taxon>Gammaproteobacteria</taxon>
        <taxon>Chromatiales</taxon>
        <taxon>Sedimenticolaceae</taxon>
        <taxon>Sedimenticola</taxon>
    </lineage>
</organism>
<dbReference type="Pfam" id="PF01464">
    <property type="entry name" value="SLT"/>
    <property type="match status" value="1"/>
</dbReference>
<evidence type="ECO:0000313" key="5">
    <source>
        <dbReference type="EMBL" id="HEB97777.1"/>
    </source>
</evidence>
<dbReference type="Gene3D" id="1.10.530.10">
    <property type="match status" value="1"/>
</dbReference>
<dbReference type="SUPFAM" id="SSF54106">
    <property type="entry name" value="LysM domain"/>
    <property type="match status" value="3"/>
</dbReference>
<comment type="caution">
    <text evidence="5">The sequence shown here is derived from an EMBL/GenBank/DDBJ whole genome shotgun (WGS) entry which is preliminary data.</text>
</comment>
<dbReference type="GO" id="GO:0016020">
    <property type="term" value="C:membrane"/>
    <property type="evidence" value="ECO:0007669"/>
    <property type="project" value="InterPro"/>
</dbReference>
<dbReference type="PANTHER" id="PTHR33734">
    <property type="entry name" value="LYSM DOMAIN-CONTAINING GPI-ANCHORED PROTEIN 2"/>
    <property type="match status" value="1"/>
</dbReference>
<feature type="signal peptide" evidence="3">
    <location>
        <begin position="1"/>
        <end position="20"/>
    </location>
</feature>
<dbReference type="PROSITE" id="PS00922">
    <property type="entry name" value="TRANSGLYCOSYLASE"/>
    <property type="match status" value="1"/>
</dbReference>
<dbReference type="GO" id="GO:0000270">
    <property type="term" value="P:peptidoglycan metabolic process"/>
    <property type="evidence" value="ECO:0007669"/>
    <property type="project" value="InterPro"/>
</dbReference>
<dbReference type="EMBL" id="DRKP01000190">
    <property type="protein sequence ID" value="HEB97777.1"/>
    <property type="molecule type" value="Genomic_DNA"/>
</dbReference>
<dbReference type="AlphaFoldDB" id="A0A831WBY7"/>
<feature type="compositionally biased region" description="Low complexity" evidence="2">
    <location>
        <begin position="63"/>
        <end position="77"/>
    </location>
</feature>
<evidence type="ECO:0000256" key="1">
    <source>
        <dbReference type="ARBA" id="ARBA00007734"/>
    </source>
</evidence>
<dbReference type="InterPro" id="IPR036779">
    <property type="entry name" value="LysM_dom_sf"/>
</dbReference>
<feature type="domain" description="LysM" evidence="4">
    <location>
        <begin position="356"/>
        <end position="399"/>
    </location>
</feature>
<dbReference type="CDD" id="cd16894">
    <property type="entry name" value="MltD-like"/>
    <property type="match status" value="1"/>
</dbReference>
<dbReference type="SUPFAM" id="SSF53955">
    <property type="entry name" value="Lysozyme-like"/>
    <property type="match status" value="1"/>
</dbReference>